<reference evidence="1 2" key="1">
    <citation type="submission" date="2019-03" db="EMBL/GenBank/DDBJ databases">
        <title>First draft genome of Liparis tanakae, snailfish: a comprehensive survey of snailfish specific genes.</title>
        <authorList>
            <person name="Kim W."/>
            <person name="Song I."/>
            <person name="Jeong J.-H."/>
            <person name="Kim D."/>
            <person name="Kim S."/>
            <person name="Ryu S."/>
            <person name="Song J.Y."/>
            <person name="Lee S.K."/>
        </authorList>
    </citation>
    <scope>NUCLEOTIDE SEQUENCE [LARGE SCALE GENOMIC DNA]</scope>
    <source>
        <tissue evidence="1">Muscle</tissue>
    </source>
</reference>
<dbReference type="Proteomes" id="UP000314294">
    <property type="component" value="Unassembled WGS sequence"/>
</dbReference>
<keyword evidence="2" id="KW-1185">Reference proteome</keyword>
<protein>
    <submittedName>
        <fullName evidence="1">Uncharacterized protein</fullName>
    </submittedName>
</protein>
<name>A0A4Z2J350_9TELE</name>
<proteinExistence type="predicted"/>
<accession>A0A4Z2J350</accession>
<dbReference type="EMBL" id="SRLO01000025">
    <property type="protein sequence ID" value="TNN84616.1"/>
    <property type="molecule type" value="Genomic_DNA"/>
</dbReference>
<evidence type="ECO:0000313" key="1">
    <source>
        <dbReference type="EMBL" id="TNN84616.1"/>
    </source>
</evidence>
<organism evidence="1 2">
    <name type="scientific">Liparis tanakae</name>
    <name type="common">Tanaka's snailfish</name>
    <dbReference type="NCBI Taxonomy" id="230148"/>
    <lineage>
        <taxon>Eukaryota</taxon>
        <taxon>Metazoa</taxon>
        <taxon>Chordata</taxon>
        <taxon>Craniata</taxon>
        <taxon>Vertebrata</taxon>
        <taxon>Euteleostomi</taxon>
        <taxon>Actinopterygii</taxon>
        <taxon>Neopterygii</taxon>
        <taxon>Teleostei</taxon>
        <taxon>Neoteleostei</taxon>
        <taxon>Acanthomorphata</taxon>
        <taxon>Eupercaria</taxon>
        <taxon>Perciformes</taxon>
        <taxon>Cottioidei</taxon>
        <taxon>Cottales</taxon>
        <taxon>Liparidae</taxon>
        <taxon>Liparis</taxon>
    </lineage>
</organism>
<sequence>MRLRHLELGIRRKAQSLMEAHEGNLHLLVTRPLPAICIFDSKTRSVGFWRRQREELQNAVALPALTRRGHRHGERSTTDSFFFLY</sequence>
<gene>
    <name evidence="1" type="ORF">EYF80_005031</name>
</gene>
<comment type="caution">
    <text evidence="1">The sequence shown here is derived from an EMBL/GenBank/DDBJ whole genome shotgun (WGS) entry which is preliminary data.</text>
</comment>
<dbReference type="AlphaFoldDB" id="A0A4Z2J350"/>
<evidence type="ECO:0000313" key="2">
    <source>
        <dbReference type="Proteomes" id="UP000314294"/>
    </source>
</evidence>